<dbReference type="InterPro" id="IPR050115">
    <property type="entry name" value="Proteasome_alpha"/>
</dbReference>
<comment type="function">
    <text evidence="4 6">Component of the proteasome core, a large protease complex with broad specificity involved in protein degradation.</text>
</comment>
<dbReference type="SMART" id="SM00948">
    <property type="entry name" value="Proteasome_A_N"/>
    <property type="match status" value="1"/>
</dbReference>
<feature type="compositionally biased region" description="Acidic residues" evidence="7">
    <location>
        <begin position="276"/>
        <end position="286"/>
    </location>
</feature>
<dbReference type="PROSITE" id="PS00388">
    <property type="entry name" value="PROTEASOME_ALPHA_1"/>
    <property type="match status" value="1"/>
</dbReference>
<dbReference type="CDD" id="cd03756">
    <property type="entry name" value="proteasome_alpha_archeal"/>
    <property type="match status" value="1"/>
</dbReference>
<dbReference type="GO" id="GO:0004298">
    <property type="term" value="F:threonine-type endopeptidase activity"/>
    <property type="evidence" value="ECO:0007669"/>
    <property type="project" value="InterPro"/>
</dbReference>
<protein>
    <recommendedName>
        <fullName evidence="4 6">Proteasome subunit alpha</fullName>
    </recommendedName>
    <alternativeName>
        <fullName evidence="4">20S proteasome alpha subunit</fullName>
    </alternativeName>
    <alternativeName>
        <fullName evidence="4">Proteasome core protein PsmA</fullName>
    </alternativeName>
</protein>
<comment type="caution">
    <text evidence="9">The sequence shown here is derived from an EMBL/GenBank/DDBJ whole genome shotgun (WGS) entry which is preliminary data.</text>
</comment>
<dbReference type="GO" id="GO:0019773">
    <property type="term" value="C:proteasome core complex, alpha-subunit complex"/>
    <property type="evidence" value="ECO:0007669"/>
    <property type="project" value="UniProtKB-UniRule"/>
</dbReference>
<dbReference type="GO" id="GO:0005737">
    <property type="term" value="C:cytoplasm"/>
    <property type="evidence" value="ECO:0007669"/>
    <property type="project" value="UniProtKB-SubCell"/>
</dbReference>
<keyword evidence="9" id="KW-0378">Hydrolase</keyword>
<evidence type="ECO:0000313" key="9">
    <source>
        <dbReference type="EMBL" id="PAV06797.1"/>
    </source>
</evidence>
<dbReference type="Proteomes" id="UP000246004">
    <property type="component" value="Unassembled WGS sequence"/>
</dbReference>
<evidence type="ECO:0000256" key="1">
    <source>
        <dbReference type="ARBA" id="ARBA00004496"/>
    </source>
</evidence>
<evidence type="ECO:0000256" key="6">
    <source>
        <dbReference type="RuleBase" id="RU000552"/>
    </source>
</evidence>
<dbReference type="PROSITE" id="PS51475">
    <property type="entry name" value="PROTEASOME_ALPHA_2"/>
    <property type="match status" value="1"/>
</dbReference>
<reference evidence="10 12" key="1">
    <citation type="submission" date="2016-04" db="EMBL/GenBank/DDBJ databases">
        <title>Genome sequence of Methanosphaera cuniculi DSM 4103.</title>
        <authorList>
            <person name="Poehlein A."/>
            <person name="Seedorf H."/>
            <person name="Daniel R."/>
        </authorList>
    </citation>
    <scope>NUCLEOTIDE SEQUENCE [LARGE SCALE GENOMIC DNA]</scope>
    <source>
        <strain evidence="10 12">DSM 4103</strain>
    </source>
</reference>
<feature type="compositionally biased region" description="Basic and acidic residues" evidence="7">
    <location>
        <begin position="246"/>
        <end position="275"/>
    </location>
</feature>
<organism evidence="9 11">
    <name type="scientific">Methanosphaera cuniculi</name>
    <dbReference type="NCBI Taxonomy" id="1077256"/>
    <lineage>
        <taxon>Archaea</taxon>
        <taxon>Methanobacteriati</taxon>
        <taxon>Methanobacteriota</taxon>
        <taxon>Methanomada group</taxon>
        <taxon>Methanobacteria</taxon>
        <taxon>Methanobacteriales</taxon>
        <taxon>Methanobacteriaceae</taxon>
        <taxon>Methanosphaera</taxon>
    </lineage>
</organism>
<evidence type="ECO:0000256" key="3">
    <source>
        <dbReference type="ARBA" id="ARBA00022942"/>
    </source>
</evidence>
<comment type="activity regulation">
    <text evidence="4">The formation of the proteasomal ATPase PAN-20S proteasome complex, via the docking of the C-termini of PAN into the intersubunit pockets in the alpha-rings, triggers opening of the gate for substrate entry. Interconversion between the open-gate and close-gate conformations leads to a dynamic regulation of the 20S proteasome proteolysis activity.</text>
</comment>
<dbReference type="EMBL" id="LWMS01000006">
    <property type="protein sequence ID" value="PWL08881.1"/>
    <property type="molecule type" value="Genomic_DNA"/>
</dbReference>
<evidence type="ECO:0000256" key="5">
    <source>
        <dbReference type="PROSITE-ProRule" id="PRU00808"/>
    </source>
</evidence>
<comment type="subunit">
    <text evidence="4 6">The 20S proteasome core is composed of 14 alpha and 14 beta subunits that assemble into four stacked heptameric rings, resulting in a barrel-shaped structure. The two inner rings, each composed of seven catalytic beta subunits, are sandwiched by two outer rings, each composed of seven alpha subunits. The catalytic chamber with the active sites is on the inside of the barrel. Has a gated structure, the ends of the cylinder being occluded by the N-termini of the alpha-subunits. Is capped at one or both ends by the proteasome regulatory ATPase, PAN.</text>
</comment>
<gene>
    <name evidence="10" type="primary">prcA</name>
    <name evidence="4" type="synonym">psmA</name>
    <name evidence="9" type="ORF">ASJ82_06525</name>
    <name evidence="10" type="ORF">MSCUN_02070</name>
</gene>
<dbReference type="SUPFAM" id="SSF56235">
    <property type="entry name" value="N-terminal nucleophile aminohydrolases (Ntn hydrolases)"/>
    <property type="match status" value="1"/>
</dbReference>
<comment type="subcellular location">
    <subcellularLocation>
        <location evidence="1 4 6">Cytoplasm</location>
    </subcellularLocation>
</comment>
<dbReference type="InterPro" id="IPR000426">
    <property type="entry name" value="Proteasome_asu_N"/>
</dbReference>
<dbReference type="OrthoDB" id="9421at2157"/>
<dbReference type="Pfam" id="PF00227">
    <property type="entry name" value="Proteasome"/>
    <property type="match status" value="1"/>
</dbReference>
<dbReference type="Pfam" id="PF10584">
    <property type="entry name" value="Proteasome_A_N"/>
    <property type="match status" value="1"/>
</dbReference>
<sequence length="294" mass="32942">MQQFSGAGYDRALTVFSPDGRLFQIEYAREAVKRGTPSVGIICKDGVVFAVNKKVKSKLIVPSSIEKIFKIDEHIATASSGLVADARRLVDISRNQAQINRLQYHEPISVTGLAKYIGDLEQMYTQSGGIRPFGISLLIGGVSDGECKLFETDPSGALVEYKATSIGLGRDKTLELFEEKYLEDMSLDEAIELAIEGIYVATDGKITDEDNIEIAVISKETEKYSKLDEKEIDEYVTKIIRNKEQEKIEAEERAKAEAEAKLQKEEEEKNKKENEEKLEEAEEAEDKESKDEEE</sequence>
<name>A0A2A2HBQ7_9EURY</name>
<dbReference type="InterPro" id="IPR023332">
    <property type="entry name" value="Proteasome_alpha-type"/>
</dbReference>
<evidence type="ECO:0000313" key="12">
    <source>
        <dbReference type="Proteomes" id="UP000246004"/>
    </source>
</evidence>
<dbReference type="AlphaFoldDB" id="A0A2A2HBQ7"/>
<dbReference type="EMBL" id="LMVN01000026">
    <property type="protein sequence ID" value="PAV06797.1"/>
    <property type="molecule type" value="Genomic_DNA"/>
</dbReference>
<evidence type="ECO:0000313" key="11">
    <source>
        <dbReference type="Proteomes" id="UP000217528"/>
    </source>
</evidence>
<dbReference type="NCBIfam" id="NF003075">
    <property type="entry name" value="PRK03996.1"/>
    <property type="match status" value="1"/>
</dbReference>
<dbReference type="Proteomes" id="UP000217528">
    <property type="component" value="Unassembled WGS sequence"/>
</dbReference>
<dbReference type="GO" id="GO:0006511">
    <property type="term" value="P:ubiquitin-dependent protein catabolic process"/>
    <property type="evidence" value="ECO:0007669"/>
    <property type="project" value="InterPro"/>
</dbReference>
<dbReference type="GO" id="GO:0010498">
    <property type="term" value="P:proteasomal protein catabolic process"/>
    <property type="evidence" value="ECO:0007669"/>
    <property type="project" value="UniProtKB-UniRule"/>
</dbReference>
<dbReference type="InterPro" id="IPR001353">
    <property type="entry name" value="Proteasome_sua/b"/>
</dbReference>
<evidence type="ECO:0000313" key="10">
    <source>
        <dbReference type="EMBL" id="PWL08881.1"/>
    </source>
</evidence>
<proteinExistence type="inferred from homology"/>
<dbReference type="PANTHER" id="PTHR11599">
    <property type="entry name" value="PROTEASOME SUBUNIT ALPHA/BETA"/>
    <property type="match status" value="1"/>
</dbReference>
<comment type="similarity">
    <text evidence="4 5 6">Belongs to the peptidase T1A family.</text>
</comment>
<evidence type="ECO:0000256" key="4">
    <source>
        <dbReference type="HAMAP-Rule" id="MF_00289"/>
    </source>
</evidence>
<evidence type="ECO:0000259" key="8">
    <source>
        <dbReference type="PROSITE" id="PS00388"/>
    </source>
</evidence>
<keyword evidence="11" id="KW-1185">Reference proteome</keyword>
<evidence type="ECO:0000256" key="2">
    <source>
        <dbReference type="ARBA" id="ARBA00022490"/>
    </source>
</evidence>
<dbReference type="InterPro" id="IPR029055">
    <property type="entry name" value="Ntn_hydrolases_N"/>
</dbReference>
<keyword evidence="2 4" id="KW-0963">Cytoplasm</keyword>
<feature type="domain" description="Proteasome alpha-type subunits" evidence="8">
    <location>
        <begin position="9"/>
        <end position="31"/>
    </location>
</feature>
<keyword evidence="3 4" id="KW-0647">Proteasome</keyword>
<dbReference type="HAMAP" id="MF_00289_A">
    <property type="entry name" value="Proteasome_A_A"/>
    <property type="match status" value="1"/>
</dbReference>
<dbReference type="InterPro" id="IPR019982">
    <property type="entry name" value="Proteasome_asu_arc"/>
</dbReference>
<accession>A0A2A2HBQ7</accession>
<dbReference type="FunFam" id="3.60.20.10:FF:000004">
    <property type="entry name" value="Proteasome subunit alpha type-4"/>
    <property type="match status" value="1"/>
</dbReference>
<evidence type="ECO:0000256" key="7">
    <source>
        <dbReference type="SAM" id="MobiDB-lite"/>
    </source>
</evidence>
<dbReference type="Gene3D" id="3.60.20.10">
    <property type="entry name" value="Glutamine Phosphoribosylpyrophosphate, subunit 1, domain 1"/>
    <property type="match status" value="1"/>
</dbReference>
<reference evidence="9 11" key="2">
    <citation type="journal article" date="2017" name="BMC Genomics">
        <title>Genomic analysis of methanogenic archaea reveals a shift towards energy conservation.</title>
        <authorList>
            <person name="Gilmore S.P."/>
            <person name="Henske J.K."/>
            <person name="Sexton J.A."/>
            <person name="Solomon K.V."/>
            <person name="Seppala S."/>
            <person name="Yoo J.I."/>
            <person name="Huyett L.M."/>
            <person name="Pressman A."/>
            <person name="Cogan J.Z."/>
            <person name="Kivenson V."/>
            <person name="Peng X."/>
            <person name="Tan Y."/>
            <person name="Valentine D.L."/>
            <person name="O'Malley M.A."/>
        </authorList>
    </citation>
    <scope>NUCLEOTIDE SEQUENCE [LARGE SCALE GENOMIC DNA]</scope>
    <source>
        <strain evidence="9 11">1R-7</strain>
    </source>
</reference>
<feature type="region of interest" description="Disordered" evidence="7">
    <location>
        <begin position="246"/>
        <end position="294"/>
    </location>
</feature>
<dbReference type="NCBIfam" id="TIGR03633">
    <property type="entry name" value="arc_protsome_A"/>
    <property type="match status" value="1"/>
</dbReference>